<proteinExistence type="predicted"/>
<comment type="cofactor">
    <cofactor evidence="1">
        <name>pantetheine 4'-phosphate</name>
        <dbReference type="ChEBI" id="CHEBI:47942"/>
    </cofactor>
</comment>
<dbReference type="FunFam" id="2.30.38.10:FF:000001">
    <property type="entry name" value="Non-ribosomal peptide synthetase PvdI"/>
    <property type="match status" value="1"/>
</dbReference>
<evidence type="ECO:0000313" key="6">
    <source>
        <dbReference type="Proteomes" id="UP001183629"/>
    </source>
</evidence>
<dbReference type="Pfam" id="PF00501">
    <property type="entry name" value="AMP-binding"/>
    <property type="match status" value="1"/>
</dbReference>
<dbReference type="Proteomes" id="UP001183629">
    <property type="component" value="Unassembled WGS sequence"/>
</dbReference>
<dbReference type="Pfam" id="PF00550">
    <property type="entry name" value="PP-binding"/>
    <property type="match status" value="1"/>
</dbReference>
<dbReference type="NCBIfam" id="TIGR01733">
    <property type="entry name" value="AA-adenyl-dom"/>
    <property type="match status" value="1"/>
</dbReference>
<dbReference type="SUPFAM" id="SSF53474">
    <property type="entry name" value="alpha/beta-Hydrolases"/>
    <property type="match status" value="1"/>
</dbReference>
<dbReference type="InterPro" id="IPR025110">
    <property type="entry name" value="AMP-bd_C"/>
</dbReference>
<dbReference type="InterPro" id="IPR009081">
    <property type="entry name" value="PP-bd_ACP"/>
</dbReference>
<dbReference type="InterPro" id="IPR020806">
    <property type="entry name" value="PKS_PP-bd"/>
</dbReference>
<evidence type="ECO:0000259" key="4">
    <source>
        <dbReference type="PROSITE" id="PS50075"/>
    </source>
</evidence>
<sequence>MPRREKRPANPFPLHREPVTSGYPLSVGQERLWWLRQLDSAHDQYHIHGGWRFPKGLDPVAITTAFAGLVQRHEILRTRFVLRPDGTTAQEVLDDVEIPITWSGRDWVAAVEAAATAPFDLADPPLFRLVGAELDDGPGLYMVLHHIITDRWSMDVLPRDLMELYDAALEKRPAQLPELPVQYGDYAVWQRRFLTEERLASLLEWWSGALAGLDRLELPLDRPRPAVAAGDGASVVEELSEESTSAMTALAWQSRATPFIVVTAALAATLADFTGQSDVVVGAIVSDRPHNDLQDVVGFFVNTVPVRVDVSGTDLTFRELIVRTRDAWMAADAHQDAPFEQIVGALRSGAADRRNAIFDVAVNHAGDRLALTELPNAPIWWYPEVPETARFDLSLTTMPVDGRLRASFLYRPDLFEREPVAALTARYVRLLERAIAEPERPLREFVLTTDEELAALHARNDPSSAPETTVVELFRARASAAPDAPAVVAADGALSCRELDERSDRLARHLVTRGAGPQRVVAVCLEHGIERYVVLLAILKCGAAYLPLDPGFPAERLTFLLDDSGAVLTVVSPSLRGALPAHSTPVLEAGAGAPGLAGDAAGDLPPAARPDDLAYLISTSGSTGTPKSVAVTHRGLSRLVAGAPSYLEVGPGTTFLQAGPLTFDVAALEWTALANGGRVVVTDTGTLQENLGALVREHAVTTLKLVSPQLDLLVERDVAALGGLRQLIVGGDVVTPRSFAAIRELLPRCRVTASYGPTECTVLATVFDGDPGSGRVPIGHAVPHTRVYVLDRDLRHVPAGARGEIYLGGDGLARGYHGRPGLTAAAFVPDPYGPPGSRMYRTGDLGRYLANGEIDFLGRADRQVKIRGFRIETSEIEHALLRQAGITSAIVLRAELRTGPALVAYVVAAEPVDRAALRRGLGETLPAYMVPDHVVQVPRIPLTANNKVDRAALPPVTAAPPGAEQDVAPETGLQARVAEAWSTVLGGPVPATGDFFEHGGHSLLVPRATAAVRRLLGREVPLRLMMEHRTPAAYATALLGESRPDLAGVSREHRLERRSWRSERLGGDRRVDLFVSGTDHAAPVRRLLVVLDGSELVDIMRLPVILDRLTLAGHIPVTAAVFLSPADWESRRTELLDDGYVDLLADDLLPYLRTWLGERDRADRVVALGASLGAIAAVRAALRRPDRFDGAAGISGPLTDHRLGPAPDGDGVGAQPVRLFLAAGREEEEILLDDGLSLVEATKQTAADLAGRGHVVRTEFADGGHTYAAWEAVLPGAVGWALADQPEHE</sequence>
<reference evidence="5 6" key="1">
    <citation type="submission" date="2023-07" db="EMBL/GenBank/DDBJ databases">
        <title>Sequencing the genomes of 1000 actinobacteria strains.</title>
        <authorList>
            <person name="Klenk H.-P."/>
        </authorList>
    </citation>
    <scope>NUCLEOTIDE SEQUENCE [LARGE SCALE GENOMIC DNA]</scope>
    <source>
        <strain evidence="5 6">DSM 44711</strain>
    </source>
</reference>
<dbReference type="PROSITE" id="PS50075">
    <property type="entry name" value="CARRIER"/>
    <property type="match status" value="1"/>
</dbReference>
<dbReference type="InterPro" id="IPR029058">
    <property type="entry name" value="AB_hydrolase_fold"/>
</dbReference>
<dbReference type="Pfam" id="PF00668">
    <property type="entry name" value="Condensation"/>
    <property type="match status" value="1"/>
</dbReference>
<dbReference type="PANTHER" id="PTHR45527:SF1">
    <property type="entry name" value="FATTY ACID SYNTHASE"/>
    <property type="match status" value="1"/>
</dbReference>
<dbReference type="InterPro" id="IPR000873">
    <property type="entry name" value="AMP-dep_synth/lig_dom"/>
</dbReference>
<dbReference type="InterPro" id="IPR001242">
    <property type="entry name" value="Condensation_dom"/>
</dbReference>
<evidence type="ECO:0000313" key="5">
    <source>
        <dbReference type="EMBL" id="MDR7326815.1"/>
    </source>
</evidence>
<dbReference type="InterPro" id="IPR045851">
    <property type="entry name" value="AMP-bd_C_sf"/>
</dbReference>
<dbReference type="GO" id="GO:0003824">
    <property type="term" value="F:catalytic activity"/>
    <property type="evidence" value="ECO:0007669"/>
    <property type="project" value="InterPro"/>
</dbReference>
<dbReference type="Gene3D" id="3.30.559.10">
    <property type="entry name" value="Chloramphenicol acetyltransferase-like domain"/>
    <property type="match status" value="1"/>
</dbReference>
<dbReference type="Gene3D" id="2.30.38.10">
    <property type="entry name" value="Luciferase, Domain 3"/>
    <property type="match status" value="1"/>
</dbReference>
<keyword evidence="6" id="KW-1185">Reference proteome</keyword>
<dbReference type="GO" id="GO:0044550">
    <property type="term" value="P:secondary metabolite biosynthetic process"/>
    <property type="evidence" value="ECO:0007669"/>
    <property type="project" value="TreeGrafter"/>
</dbReference>
<dbReference type="PANTHER" id="PTHR45527">
    <property type="entry name" value="NONRIBOSOMAL PEPTIDE SYNTHETASE"/>
    <property type="match status" value="1"/>
</dbReference>
<dbReference type="GO" id="GO:0043041">
    <property type="term" value="P:amino acid activation for nonribosomal peptide biosynthetic process"/>
    <property type="evidence" value="ECO:0007669"/>
    <property type="project" value="TreeGrafter"/>
</dbReference>
<comment type="caution">
    <text evidence="5">The sequence shown here is derived from an EMBL/GenBank/DDBJ whole genome shotgun (WGS) entry which is preliminary data.</text>
</comment>
<dbReference type="GO" id="GO:0031177">
    <property type="term" value="F:phosphopantetheine binding"/>
    <property type="evidence" value="ECO:0007669"/>
    <property type="project" value="InterPro"/>
</dbReference>
<dbReference type="Pfam" id="PF00756">
    <property type="entry name" value="Esterase"/>
    <property type="match status" value="1"/>
</dbReference>
<dbReference type="SUPFAM" id="SSF56801">
    <property type="entry name" value="Acetyl-CoA synthetase-like"/>
    <property type="match status" value="1"/>
</dbReference>
<dbReference type="EMBL" id="JAVDYC010000001">
    <property type="protein sequence ID" value="MDR7326815.1"/>
    <property type="molecule type" value="Genomic_DNA"/>
</dbReference>
<gene>
    <name evidence="5" type="ORF">J2S44_007065</name>
</gene>
<dbReference type="GO" id="GO:0008610">
    <property type="term" value="P:lipid biosynthetic process"/>
    <property type="evidence" value="ECO:0007669"/>
    <property type="project" value="UniProtKB-ARBA"/>
</dbReference>
<dbReference type="SUPFAM" id="SSF52777">
    <property type="entry name" value="CoA-dependent acyltransferases"/>
    <property type="match status" value="2"/>
</dbReference>
<dbReference type="InterPro" id="IPR010071">
    <property type="entry name" value="AA_adenyl_dom"/>
</dbReference>
<dbReference type="InterPro" id="IPR000801">
    <property type="entry name" value="Esterase-like"/>
</dbReference>
<dbReference type="RefSeq" id="WP_310423171.1">
    <property type="nucleotide sequence ID" value="NZ_JAVDYC010000001.1"/>
</dbReference>
<dbReference type="InterPro" id="IPR036736">
    <property type="entry name" value="ACP-like_sf"/>
</dbReference>
<dbReference type="Gene3D" id="1.10.1200.10">
    <property type="entry name" value="ACP-like"/>
    <property type="match status" value="1"/>
</dbReference>
<dbReference type="Gene3D" id="3.30.300.30">
    <property type="match status" value="1"/>
</dbReference>
<dbReference type="GO" id="GO:0005737">
    <property type="term" value="C:cytoplasm"/>
    <property type="evidence" value="ECO:0007669"/>
    <property type="project" value="TreeGrafter"/>
</dbReference>
<dbReference type="CDD" id="cd19531">
    <property type="entry name" value="LCL_NRPS-like"/>
    <property type="match status" value="1"/>
</dbReference>
<keyword evidence="3" id="KW-0597">Phosphoprotein</keyword>
<evidence type="ECO:0000256" key="3">
    <source>
        <dbReference type="ARBA" id="ARBA00022553"/>
    </source>
</evidence>
<dbReference type="InterPro" id="IPR023213">
    <property type="entry name" value="CAT-like_dom_sf"/>
</dbReference>
<evidence type="ECO:0000256" key="1">
    <source>
        <dbReference type="ARBA" id="ARBA00001957"/>
    </source>
</evidence>
<dbReference type="SUPFAM" id="SSF47336">
    <property type="entry name" value="ACP-like"/>
    <property type="match status" value="1"/>
</dbReference>
<feature type="domain" description="Carrier" evidence="4">
    <location>
        <begin position="968"/>
        <end position="1042"/>
    </location>
</feature>
<organism evidence="5 6">
    <name type="scientific">Catenuloplanes niger</name>
    <dbReference type="NCBI Taxonomy" id="587534"/>
    <lineage>
        <taxon>Bacteria</taxon>
        <taxon>Bacillati</taxon>
        <taxon>Actinomycetota</taxon>
        <taxon>Actinomycetes</taxon>
        <taxon>Micromonosporales</taxon>
        <taxon>Micromonosporaceae</taxon>
        <taxon>Catenuloplanes</taxon>
    </lineage>
</organism>
<dbReference type="Gene3D" id="3.40.50.980">
    <property type="match status" value="2"/>
</dbReference>
<protein>
    <submittedName>
        <fullName evidence="5">Amino acid adenylation domain-containing protein</fullName>
    </submittedName>
</protein>
<name>A0AAE4CW41_9ACTN</name>
<dbReference type="Gene3D" id="3.30.559.30">
    <property type="entry name" value="Nonribosomal peptide synthetase, condensation domain"/>
    <property type="match status" value="1"/>
</dbReference>
<evidence type="ECO:0000256" key="2">
    <source>
        <dbReference type="ARBA" id="ARBA00022450"/>
    </source>
</evidence>
<dbReference type="CDD" id="cd12117">
    <property type="entry name" value="A_NRPS_Srf_like"/>
    <property type="match status" value="1"/>
</dbReference>
<keyword evidence="2" id="KW-0596">Phosphopantetheine</keyword>
<dbReference type="Gene3D" id="3.40.50.1820">
    <property type="entry name" value="alpha/beta hydrolase"/>
    <property type="match status" value="1"/>
</dbReference>
<dbReference type="Pfam" id="PF13193">
    <property type="entry name" value="AMP-binding_C"/>
    <property type="match status" value="1"/>
</dbReference>
<dbReference type="SMART" id="SM00823">
    <property type="entry name" value="PKS_PP"/>
    <property type="match status" value="1"/>
</dbReference>
<accession>A0AAE4CW41</accession>